<dbReference type="eggNOG" id="KOG4177">
    <property type="taxonomic scope" value="Eukaryota"/>
</dbReference>
<dbReference type="AlphaFoldDB" id="B2B3I0"/>
<dbReference type="HOGENOM" id="CLU_1421960_0_0_1"/>
<dbReference type="Pfam" id="PF12796">
    <property type="entry name" value="Ank_2"/>
    <property type="match status" value="2"/>
</dbReference>
<evidence type="ECO:0000313" key="6">
    <source>
        <dbReference type="Proteomes" id="UP000001197"/>
    </source>
</evidence>
<accession>B2B3I0</accession>
<evidence type="ECO:0000256" key="1">
    <source>
        <dbReference type="ARBA" id="ARBA00022737"/>
    </source>
</evidence>
<dbReference type="Proteomes" id="UP000001197">
    <property type="component" value="Chromosome 6"/>
</dbReference>
<reference evidence="4 6" key="1">
    <citation type="journal article" date="2008" name="Genome Biol.">
        <title>The genome sequence of the model ascomycete fungus Podospora anserina.</title>
        <authorList>
            <person name="Espagne E."/>
            <person name="Lespinet O."/>
            <person name="Malagnac F."/>
            <person name="Da Silva C."/>
            <person name="Jaillon O."/>
            <person name="Porcel B.M."/>
            <person name="Couloux A."/>
            <person name="Aury J.-M."/>
            <person name="Segurens B."/>
            <person name="Poulain J."/>
            <person name="Anthouard V."/>
            <person name="Grossetete S."/>
            <person name="Khalili H."/>
            <person name="Coppin E."/>
            <person name="Dequard-Chablat M."/>
            <person name="Picard M."/>
            <person name="Contamine V."/>
            <person name="Arnaise S."/>
            <person name="Bourdais A."/>
            <person name="Berteaux-Lecellier V."/>
            <person name="Gautheret D."/>
            <person name="de Vries R.P."/>
            <person name="Battaglia E."/>
            <person name="Coutinho P.M."/>
            <person name="Danchin E.G.J."/>
            <person name="Henrissat B."/>
            <person name="El Khoury R."/>
            <person name="Sainsard-Chanet A."/>
            <person name="Boivin A."/>
            <person name="Pinan-Lucarre B."/>
            <person name="Sellem C.H."/>
            <person name="Debuchy R."/>
            <person name="Wincker P."/>
            <person name="Weissenbach J."/>
            <person name="Silar P."/>
        </authorList>
    </citation>
    <scope>NUCLEOTIDE SEQUENCE [LARGE SCALE GENOMIC DNA]</scope>
    <source>
        <strain evidence="6">S / ATCC MYA-4624 / DSM 980 / FGSC 10383</strain>
        <strain evidence="4">S mat+</strain>
    </source>
</reference>
<evidence type="ECO:0000256" key="3">
    <source>
        <dbReference type="PROSITE-ProRule" id="PRU00023"/>
    </source>
</evidence>
<dbReference type="KEGG" id="pan:PODANSg7569"/>
<dbReference type="SUPFAM" id="SSF48403">
    <property type="entry name" value="Ankyrin repeat"/>
    <property type="match status" value="1"/>
</dbReference>
<evidence type="ECO:0000313" key="5">
    <source>
        <dbReference type="EMBL" id="CDP31059.1"/>
    </source>
</evidence>
<reference evidence="4" key="2">
    <citation type="submission" date="2008-07" db="EMBL/GenBank/DDBJ databases">
        <authorList>
            <person name="Genoscope - CEA"/>
        </authorList>
    </citation>
    <scope>NUCLEOTIDE SEQUENCE</scope>
    <source>
        <strain evidence="4">S mat+</strain>
    </source>
</reference>
<keyword evidence="2 3" id="KW-0040">ANK repeat</keyword>
<dbReference type="PROSITE" id="PS50297">
    <property type="entry name" value="ANK_REP_REGION"/>
    <property type="match status" value="2"/>
</dbReference>
<dbReference type="EMBL" id="FO904941">
    <property type="protein sequence ID" value="CDP31059.1"/>
    <property type="molecule type" value="Genomic_DNA"/>
</dbReference>
<feature type="repeat" description="ANK" evidence="3">
    <location>
        <begin position="62"/>
        <end position="94"/>
    </location>
</feature>
<dbReference type="InterPro" id="IPR002110">
    <property type="entry name" value="Ankyrin_rpt"/>
</dbReference>
<dbReference type="VEuPathDB" id="FungiDB:PODANS_6_6270"/>
<evidence type="ECO:0000256" key="2">
    <source>
        <dbReference type="ARBA" id="ARBA00023043"/>
    </source>
</evidence>
<evidence type="ECO:0000313" key="4">
    <source>
        <dbReference type="EMBL" id="CAP71666.1"/>
    </source>
</evidence>
<name>B2B3I0_PODAN</name>
<dbReference type="OrthoDB" id="20872at2759"/>
<keyword evidence="1" id="KW-0677">Repeat</keyword>
<protein>
    <submittedName>
        <fullName evidence="4">Podospora anserina S mat+ genomic DNA chromosome 6, supercontig 2</fullName>
    </submittedName>
</protein>
<proteinExistence type="predicted"/>
<dbReference type="EMBL" id="CU638744">
    <property type="protein sequence ID" value="CAP71666.1"/>
    <property type="molecule type" value="Genomic_DNA"/>
</dbReference>
<dbReference type="STRING" id="515849.B2B3I0"/>
<sequence>MYHASTNNVPGLRDLFDSGKASVSDRTSAGWTPLHLSAAAGHVDCCKYLLAHGADVTSAGHVGVTPLHLAAVYSHLDVIKALVENEGDPEARNQHGFNTIFGVLHSPFIRDPAFKAAIITWILQQEQFFVDVDGQDYQGNSILGWFTEHHPNGVKLLLDHKAEVNLRANDGSTPLHKAAARGCGEFDVGTL</sequence>
<reference evidence="5" key="4">
    <citation type="submission" date="2015-04" db="EMBL/GenBank/DDBJ databases">
        <title>Maintaining two mating types: Structure of the mating type locus and its role in heterokaryosis in Podospora anserina.</title>
        <authorList>
            <person name="Grognet P."/>
            <person name="Bidard F."/>
            <person name="Kuchly C."/>
            <person name="Chan Ho Tong L."/>
            <person name="Coppin E."/>
            <person name="Ait Benkhali J."/>
            <person name="Couloux A."/>
            <person name="Wincker P."/>
            <person name="Debuchy R."/>
            <person name="Silar P."/>
        </authorList>
    </citation>
    <scope>NUCLEOTIDE SEQUENCE</scope>
</reference>
<reference evidence="6" key="3">
    <citation type="journal article" date="2014" name="Genetics">
        <title>Maintaining two mating types: Structure of the mating type locus and its role in heterokaryosis in Podospora anserina.</title>
        <authorList>
            <person name="Grognet P."/>
            <person name="Bidard F."/>
            <person name="Kuchly C."/>
            <person name="Tong L.C.H."/>
            <person name="Coppin E."/>
            <person name="Benkhali J.A."/>
            <person name="Couloux A."/>
            <person name="Wincker P."/>
            <person name="Debuchy R."/>
            <person name="Silar P."/>
        </authorList>
    </citation>
    <scope>GENOME REANNOTATION</scope>
    <source>
        <strain evidence="6">S / ATCC MYA-4624 / DSM 980 / FGSC 10383</strain>
    </source>
</reference>
<gene>
    <name evidence="4" type="ORF">PODANS_6_6270</name>
</gene>
<dbReference type="SMART" id="SM00248">
    <property type="entry name" value="ANK"/>
    <property type="match status" value="3"/>
</dbReference>
<dbReference type="PRINTS" id="PR01415">
    <property type="entry name" value="ANKYRIN"/>
</dbReference>
<dbReference type="PANTHER" id="PTHR24171">
    <property type="entry name" value="ANKYRIN REPEAT DOMAIN-CONTAINING PROTEIN 39-RELATED"/>
    <property type="match status" value="1"/>
</dbReference>
<dbReference type="Gene3D" id="1.25.40.20">
    <property type="entry name" value="Ankyrin repeat-containing domain"/>
    <property type="match status" value="3"/>
</dbReference>
<feature type="repeat" description="ANK" evidence="3">
    <location>
        <begin position="29"/>
        <end position="61"/>
    </location>
</feature>
<dbReference type="RefSeq" id="XP_001910531.1">
    <property type="nucleotide sequence ID" value="XM_001910496.1"/>
</dbReference>
<dbReference type="GeneID" id="6194811"/>
<dbReference type="PROSITE" id="PS50088">
    <property type="entry name" value="ANK_REPEAT"/>
    <property type="match status" value="2"/>
</dbReference>
<dbReference type="InterPro" id="IPR036770">
    <property type="entry name" value="Ankyrin_rpt-contain_sf"/>
</dbReference>
<keyword evidence="6" id="KW-1185">Reference proteome</keyword>
<organism evidence="4">
    <name type="scientific">Podospora anserina (strain S / ATCC MYA-4624 / DSM 980 / FGSC 10383)</name>
    <name type="common">Pleurage anserina</name>
    <dbReference type="NCBI Taxonomy" id="515849"/>
    <lineage>
        <taxon>Eukaryota</taxon>
        <taxon>Fungi</taxon>
        <taxon>Dikarya</taxon>
        <taxon>Ascomycota</taxon>
        <taxon>Pezizomycotina</taxon>
        <taxon>Sordariomycetes</taxon>
        <taxon>Sordariomycetidae</taxon>
        <taxon>Sordariales</taxon>
        <taxon>Podosporaceae</taxon>
        <taxon>Podospora</taxon>
        <taxon>Podospora anserina</taxon>
    </lineage>
</organism>